<organism evidence="3 4">
    <name type="scientific">Labilithrix luteola</name>
    <dbReference type="NCBI Taxonomy" id="1391654"/>
    <lineage>
        <taxon>Bacteria</taxon>
        <taxon>Pseudomonadati</taxon>
        <taxon>Myxococcota</taxon>
        <taxon>Polyangia</taxon>
        <taxon>Polyangiales</taxon>
        <taxon>Labilitrichaceae</taxon>
        <taxon>Labilithrix</taxon>
    </lineage>
</organism>
<evidence type="ECO:0000313" key="3">
    <source>
        <dbReference type="EMBL" id="AKU99678.1"/>
    </source>
</evidence>
<name>A0A0K1Q1M2_9BACT</name>
<dbReference type="GO" id="GO:0004175">
    <property type="term" value="F:endopeptidase activity"/>
    <property type="evidence" value="ECO:0007669"/>
    <property type="project" value="UniProtKB-ARBA"/>
</dbReference>
<feature type="domain" description="CAAX prenyl protease 2/Lysostaphin resistance protein A-like" evidence="2">
    <location>
        <begin position="136"/>
        <end position="231"/>
    </location>
</feature>
<dbReference type="NCBIfam" id="NF040914">
    <property type="entry name" value="Mrt_core"/>
    <property type="match status" value="1"/>
</dbReference>
<keyword evidence="1" id="KW-1133">Transmembrane helix</keyword>
<dbReference type="KEGG" id="llu:AKJ09_06342"/>
<dbReference type="Pfam" id="PF02517">
    <property type="entry name" value="Rce1-like"/>
    <property type="match status" value="1"/>
</dbReference>
<feature type="transmembrane region" description="Helical" evidence="1">
    <location>
        <begin position="95"/>
        <end position="116"/>
    </location>
</feature>
<proteinExistence type="predicted"/>
<gene>
    <name evidence="3" type="ORF">AKJ09_06342</name>
</gene>
<evidence type="ECO:0000259" key="2">
    <source>
        <dbReference type="Pfam" id="PF02517"/>
    </source>
</evidence>
<keyword evidence="1" id="KW-0472">Membrane</keyword>
<feature type="transmembrane region" description="Helical" evidence="1">
    <location>
        <begin position="167"/>
        <end position="190"/>
    </location>
</feature>
<keyword evidence="4" id="KW-1185">Reference proteome</keyword>
<sequence>MSASMSAPVGAQRQALVEALVVSLVVTVLVTAASAFLPDRYIATVVGFVFLGATWALVWRRDDAHVERAGLALGGLVLPGALDGKRAARAAGVSVMWAALLGAIFFGPFFFGWRIFWHPRGAFALHMAPLDLVNEIFGQLVIIALPEEAFYRGYLQSRLEEAMPSTIKIFGARVGPAVLVTSVIFALGHFATIREPARFAVFFPSLVFGWLRQRTGGIGASVAFHASCNVFSEVLGKGYRLY</sequence>
<dbReference type="InterPro" id="IPR003675">
    <property type="entry name" value="Rce1/LyrA-like_dom"/>
</dbReference>
<accession>A0A0K1Q1M2</accession>
<dbReference type="EMBL" id="CP012333">
    <property type="protein sequence ID" value="AKU99678.1"/>
    <property type="molecule type" value="Genomic_DNA"/>
</dbReference>
<dbReference type="Proteomes" id="UP000064967">
    <property type="component" value="Chromosome"/>
</dbReference>
<dbReference type="GO" id="GO:0080120">
    <property type="term" value="P:CAAX-box protein maturation"/>
    <property type="evidence" value="ECO:0007669"/>
    <property type="project" value="UniProtKB-ARBA"/>
</dbReference>
<evidence type="ECO:0000313" key="4">
    <source>
        <dbReference type="Proteomes" id="UP000064967"/>
    </source>
</evidence>
<dbReference type="NCBIfam" id="NF040594">
    <property type="entry name" value="CPBP_fam_mrtC"/>
    <property type="match status" value="1"/>
</dbReference>
<protein>
    <submittedName>
        <fullName evidence="3">Abortive infection protein</fullName>
    </submittedName>
</protein>
<dbReference type="AlphaFoldDB" id="A0A0K1Q1M2"/>
<feature type="transmembrane region" description="Helical" evidence="1">
    <location>
        <begin position="41"/>
        <end position="59"/>
    </location>
</feature>
<evidence type="ECO:0000256" key="1">
    <source>
        <dbReference type="SAM" id="Phobius"/>
    </source>
</evidence>
<feature type="transmembrane region" description="Helical" evidence="1">
    <location>
        <begin position="15"/>
        <end position="35"/>
    </location>
</feature>
<dbReference type="STRING" id="1391654.AKJ09_06342"/>
<keyword evidence="1" id="KW-0812">Transmembrane</keyword>
<reference evidence="3 4" key="1">
    <citation type="submission" date="2015-08" db="EMBL/GenBank/DDBJ databases">
        <authorList>
            <person name="Babu N.S."/>
            <person name="Beckwith C.J."/>
            <person name="Beseler K.G."/>
            <person name="Brison A."/>
            <person name="Carone J.V."/>
            <person name="Caskin T.P."/>
            <person name="Diamond M."/>
            <person name="Durham M.E."/>
            <person name="Foxe J.M."/>
            <person name="Go M."/>
            <person name="Henderson B.A."/>
            <person name="Jones I.B."/>
            <person name="McGettigan J.A."/>
            <person name="Micheletti S.J."/>
            <person name="Nasrallah M.E."/>
            <person name="Ortiz D."/>
            <person name="Piller C.R."/>
            <person name="Privatt S.R."/>
            <person name="Schneider S.L."/>
            <person name="Sharp S."/>
            <person name="Smith T.C."/>
            <person name="Stanton J.D."/>
            <person name="Ullery H.E."/>
            <person name="Wilson R.J."/>
            <person name="Serrano M.G."/>
            <person name="Buck G."/>
            <person name="Lee V."/>
            <person name="Wang Y."/>
            <person name="Carvalho R."/>
            <person name="Voegtly L."/>
            <person name="Shi R."/>
            <person name="Duckworth R."/>
            <person name="Johnson A."/>
            <person name="Loviza R."/>
            <person name="Walstead R."/>
            <person name="Shah Z."/>
            <person name="Kiflezghi M."/>
            <person name="Wade K."/>
            <person name="Ball S.L."/>
            <person name="Bradley K.W."/>
            <person name="Asai D.J."/>
            <person name="Bowman C.A."/>
            <person name="Russell D.A."/>
            <person name="Pope W.H."/>
            <person name="Jacobs-Sera D."/>
            <person name="Hendrix R.W."/>
            <person name="Hatfull G.F."/>
        </authorList>
    </citation>
    <scope>NUCLEOTIDE SEQUENCE [LARGE SCALE GENOMIC DNA]</scope>
    <source>
        <strain evidence="3 4">DSM 27648</strain>
    </source>
</reference>